<sequence>MDEFFDTCAEIESTMSLIYRRMANAVKANERLKEMLLKMAKDEADHVNQIRFARLLPFEENFSGVRIPKAKLDLMLLKAQSLLQDIETSPPSEKEALLRAIELEEDFMQVHVGSALEFSDPKLKERFQRLAREDEKHVGTLRDYFQEAYQRSA</sequence>
<dbReference type="InterPro" id="IPR009078">
    <property type="entry name" value="Ferritin-like_SF"/>
</dbReference>
<dbReference type="EMBL" id="JWJD01000011">
    <property type="protein sequence ID" value="KIH75441.1"/>
    <property type="molecule type" value="Genomic_DNA"/>
</dbReference>
<dbReference type="Proteomes" id="UP000035068">
    <property type="component" value="Unassembled WGS sequence"/>
</dbReference>
<proteinExistence type="predicted"/>
<dbReference type="SUPFAM" id="SSF47240">
    <property type="entry name" value="Ferritin-like"/>
    <property type="match status" value="1"/>
</dbReference>
<comment type="caution">
    <text evidence="1">The sequence shown here is derived from an EMBL/GenBank/DDBJ whole genome shotgun (WGS) entry which is preliminary data.</text>
</comment>
<organism evidence="1 2">
    <name type="scientific">Geoalkalibacter ferrihydriticus DSM 17813</name>
    <dbReference type="NCBI Taxonomy" id="1121915"/>
    <lineage>
        <taxon>Bacteria</taxon>
        <taxon>Pseudomonadati</taxon>
        <taxon>Thermodesulfobacteriota</taxon>
        <taxon>Desulfuromonadia</taxon>
        <taxon>Desulfuromonadales</taxon>
        <taxon>Geoalkalibacteraceae</taxon>
        <taxon>Geoalkalibacter</taxon>
    </lineage>
</organism>
<reference evidence="1 2" key="1">
    <citation type="submission" date="2014-12" db="EMBL/GenBank/DDBJ databases">
        <title>Genomes of Geoalkalibacter ferrihydriticus and Geoalkalibacter subterraneus, two haloalkaliphilic metal-reducing members of the Geobacteraceae.</title>
        <authorList>
            <person name="Badalamenti J.P."/>
            <person name="Torres C.I."/>
            <person name="Krajmalnik-Brown R."/>
            <person name="Bond D.R."/>
        </authorList>
    </citation>
    <scope>NUCLEOTIDE SEQUENCE [LARGE SCALE GENOMIC DNA]</scope>
    <source>
        <strain evidence="1 2">DSM 17813</strain>
    </source>
</reference>
<dbReference type="Gene3D" id="1.20.1260.10">
    <property type="match status" value="1"/>
</dbReference>
<dbReference type="RefSeq" id="WP_040101208.1">
    <property type="nucleotide sequence ID" value="NZ_JWJD01000011.1"/>
</dbReference>
<protein>
    <submittedName>
        <fullName evidence="1">Uncharacterized protein</fullName>
    </submittedName>
</protein>
<evidence type="ECO:0000313" key="1">
    <source>
        <dbReference type="EMBL" id="KIH75441.1"/>
    </source>
</evidence>
<dbReference type="InterPro" id="IPR012347">
    <property type="entry name" value="Ferritin-like"/>
</dbReference>
<accession>A0A0C2HER5</accession>
<dbReference type="AlphaFoldDB" id="A0A0C2HER5"/>
<keyword evidence="2" id="KW-1185">Reference proteome</keyword>
<evidence type="ECO:0000313" key="2">
    <source>
        <dbReference type="Proteomes" id="UP000035068"/>
    </source>
</evidence>
<name>A0A0C2HER5_9BACT</name>
<gene>
    <name evidence="1" type="ORF">GFER_16825</name>
</gene>